<name>A0A0B3VYD6_9FIRM</name>
<evidence type="ECO:0000313" key="1">
    <source>
        <dbReference type="EMBL" id="KHS57823.1"/>
    </source>
</evidence>
<dbReference type="EMBL" id="JWHR01000064">
    <property type="protein sequence ID" value="KHS57823.1"/>
    <property type="molecule type" value="Genomic_DNA"/>
</dbReference>
<dbReference type="OrthoDB" id="9951948at2"/>
<reference evidence="1 2" key="1">
    <citation type="submission" date="2014-12" db="EMBL/GenBank/DDBJ databases">
        <title>Draft genome sequence of Terrisporobacter sp. 08-306576, isolated from the blood culture of a bacteremia patient.</title>
        <authorList>
            <person name="Lund L.C."/>
            <person name="Sydenham T.V."/>
            <person name="Hogh S.V."/>
            <person name="Skov M.N."/>
            <person name="Kemp M."/>
            <person name="Justesen U.S."/>
        </authorList>
    </citation>
    <scope>NUCLEOTIDE SEQUENCE [LARGE SCALE GENOMIC DNA]</scope>
    <source>
        <strain evidence="1 2">08-306576</strain>
    </source>
</reference>
<accession>A0A0B3VYD6</accession>
<keyword evidence="2" id="KW-1185">Reference proteome</keyword>
<gene>
    <name evidence="1" type="ORF">QX51_06610</name>
</gene>
<protein>
    <submittedName>
        <fullName evidence="1">Uncharacterized protein</fullName>
    </submittedName>
</protein>
<sequence length="85" mass="9728">MKKQYEKPRILIEDYSMSEICAGSPCEEKLNFADGNVCHSWLTIGGEYLFNTANDDCLGGWMDDPEFKFDGVCYHGPENRNFFTS</sequence>
<evidence type="ECO:0000313" key="2">
    <source>
        <dbReference type="Proteomes" id="UP000031189"/>
    </source>
</evidence>
<organism evidence="1 2">
    <name type="scientific">Terrisporobacter othiniensis</name>
    <dbReference type="NCBI Taxonomy" id="1577792"/>
    <lineage>
        <taxon>Bacteria</taxon>
        <taxon>Bacillati</taxon>
        <taxon>Bacillota</taxon>
        <taxon>Clostridia</taxon>
        <taxon>Peptostreptococcales</taxon>
        <taxon>Peptostreptococcaceae</taxon>
        <taxon>Terrisporobacter</taxon>
    </lineage>
</organism>
<proteinExistence type="predicted"/>
<comment type="caution">
    <text evidence="1">The sequence shown here is derived from an EMBL/GenBank/DDBJ whole genome shotgun (WGS) entry which is preliminary data.</text>
</comment>
<dbReference type="STRING" id="1577792.QX51_06610"/>
<dbReference type="AlphaFoldDB" id="A0A0B3VYD6"/>
<dbReference type="Proteomes" id="UP000031189">
    <property type="component" value="Unassembled WGS sequence"/>
</dbReference>
<dbReference type="RefSeq" id="WP_039679105.1">
    <property type="nucleotide sequence ID" value="NZ_JAXECK010000012.1"/>
</dbReference>